<proteinExistence type="predicted"/>
<gene>
    <name evidence="1" type="ORF">HPB47_013174</name>
</gene>
<sequence>MGPCRPERRRRIRSQANLLVFNLALSDLLMVFEIPLLVYNSLKLRPALGVWVYRKVSGRSEGRHRRKSVCACCTKRVRDNQAALLCDSCEGWFHRGCVHLSLSEYRRLGSSSDQWLCLVCSLPQYADDIFEVSTPTRPQKPVYPGASSPDTSLSRKSTGINKTATFWYNNCRSVKNKIPDLQTLASSLPHCSTILLSETWLDASVADSELLPLDAYTVFRRDRGGRGGGVLMAIPSSFRVNRRCDLEHKDLEALFVEFFLPRGTILVSCVYCPPSSREQAYRLLDSSLEAAASKPYVNTLVFGDFNCHVDWCSHEVPVPRDNTDDVLLETTTAAGLVQARLTWPLPFAGCQLYGLMGGLSGTSAIFSIAALSLERYLALGRPRDPFARLTRSRAFALSLSSWIYALCFSAWPLLGVTSPYVPEGFLTSCSFHFLSEATSDRCFIWIFFVAAWCVPLVFVTTCYSGILVTVIRSRKALAQESRRSELQVAKVSLALVLLWTVAWTPYAIVALLGITGRRNLLTPLGAMAPAVFCKSAAVLDPFVYGLSHPSFRRELAIMLPCLRPRQRSVSLTLRAVVQLPKRPGPRSAGSSTSVPATAPGSTKDNHCPTPPIVFR</sequence>
<name>A0AC60NRG4_IXOPE</name>
<dbReference type="EMBL" id="JABSTQ010011602">
    <property type="protein sequence ID" value="KAG0409702.1"/>
    <property type="molecule type" value="Genomic_DNA"/>
</dbReference>
<comment type="caution">
    <text evidence="1">The sequence shown here is derived from an EMBL/GenBank/DDBJ whole genome shotgun (WGS) entry which is preliminary data.</text>
</comment>
<organism evidence="1 2">
    <name type="scientific">Ixodes persulcatus</name>
    <name type="common">Taiga tick</name>
    <dbReference type="NCBI Taxonomy" id="34615"/>
    <lineage>
        <taxon>Eukaryota</taxon>
        <taxon>Metazoa</taxon>
        <taxon>Ecdysozoa</taxon>
        <taxon>Arthropoda</taxon>
        <taxon>Chelicerata</taxon>
        <taxon>Arachnida</taxon>
        <taxon>Acari</taxon>
        <taxon>Parasitiformes</taxon>
        <taxon>Ixodida</taxon>
        <taxon>Ixodoidea</taxon>
        <taxon>Ixodidae</taxon>
        <taxon>Ixodinae</taxon>
        <taxon>Ixodes</taxon>
    </lineage>
</organism>
<accession>A0AC60NRG4</accession>
<reference evidence="1 2" key="1">
    <citation type="journal article" date="2020" name="Cell">
        <title>Large-Scale Comparative Analyses of Tick Genomes Elucidate Their Genetic Diversity and Vector Capacities.</title>
        <authorList>
            <consortium name="Tick Genome and Microbiome Consortium (TIGMIC)"/>
            <person name="Jia N."/>
            <person name="Wang J."/>
            <person name="Shi W."/>
            <person name="Du L."/>
            <person name="Sun Y."/>
            <person name="Zhan W."/>
            <person name="Jiang J.F."/>
            <person name="Wang Q."/>
            <person name="Zhang B."/>
            <person name="Ji P."/>
            <person name="Bell-Sakyi L."/>
            <person name="Cui X.M."/>
            <person name="Yuan T.T."/>
            <person name="Jiang B.G."/>
            <person name="Yang W.F."/>
            <person name="Lam T.T."/>
            <person name="Chang Q.C."/>
            <person name="Ding S.J."/>
            <person name="Wang X.J."/>
            <person name="Zhu J.G."/>
            <person name="Ruan X.D."/>
            <person name="Zhao L."/>
            <person name="Wei J.T."/>
            <person name="Ye R.Z."/>
            <person name="Que T.C."/>
            <person name="Du C.H."/>
            <person name="Zhou Y.H."/>
            <person name="Cheng J.X."/>
            <person name="Dai P.F."/>
            <person name="Guo W.B."/>
            <person name="Han X.H."/>
            <person name="Huang E.J."/>
            <person name="Li L.F."/>
            <person name="Wei W."/>
            <person name="Gao Y.C."/>
            <person name="Liu J.Z."/>
            <person name="Shao H.Z."/>
            <person name="Wang X."/>
            <person name="Wang C.C."/>
            <person name="Yang T.C."/>
            <person name="Huo Q.B."/>
            <person name="Li W."/>
            <person name="Chen H.Y."/>
            <person name="Chen S.E."/>
            <person name="Zhou L.G."/>
            <person name="Ni X.B."/>
            <person name="Tian J.H."/>
            <person name="Sheng Y."/>
            <person name="Liu T."/>
            <person name="Pan Y.S."/>
            <person name="Xia L.Y."/>
            <person name="Li J."/>
            <person name="Zhao F."/>
            <person name="Cao W.C."/>
        </authorList>
    </citation>
    <scope>NUCLEOTIDE SEQUENCE [LARGE SCALE GENOMIC DNA]</scope>
    <source>
        <strain evidence="1">Iper-2018</strain>
    </source>
</reference>
<evidence type="ECO:0000313" key="2">
    <source>
        <dbReference type="Proteomes" id="UP000805193"/>
    </source>
</evidence>
<protein>
    <submittedName>
        <fullName evidence="1">Uncharacterized protein</fullName>
    </submittedName>
</protein>
<dbReference type="Proteomes" id="UP000805193">
    <property type="component" value="Unassembled WGS sequence"/>
</dbReference>
<keyword evidence="2" id="KW-1185">Reference proteome</keyword>
<evidence type="ECO:0000313" key="1">
    <source>
        <dbReference type="EMBL" id="KAG0409702.1"/>
    </source>
</evidence>